<keyword evidence="2" id="KW-1185">Reference proteome</keyword>
<protein>
    <submittedName>
        <fullName evidence="1">Uncharacterized protein</fullName>
    </submittedName>
</protein>
<dbReference type="PANTHER" id="PTHR46409">
    <property type="entry name" value="HTH PSQ-TYPE DOMAIN-CONTAINING PROTEIN"/>
    <property type="match status" value="1"/>
</dbReference>
<reference evidence="1 2" key="1">
    <citation type="journal article" date="2019" name="Sci. Rep.">
        <title>Orb-weaving spider Araneus ventricosus genome elucidates the spidroin gene catalogue.</title>
        <authorList>
            <person name="Kono N."/>
            <person name="Nakamura H."/>
            <person name="Ohtoshi R."/>
            <person name="Moran D.A.P."/>
            <person name="Shinohara A."/>
            <person name="Yoshida Y."/>
            <person name="Fujiwara M."/>
            <person name="Mori M."/>
            <person name="Tomita M."/>
            <person name="Arakawa K."/>
        </authorList>
    </citation>
    <scope>NUCLEOTIDE SEQUENCE [LARGE SCALE GENOMIC DNA]</scope>
</reference>
<dbReference type="PANTHER" id="PTHR46409:SF1">
    <property type="entry name" value="HTH PSQ-TYPE DOMAIN-CONTAINING PROTEIN"/>
    <property type="match status" value="1"/>
</dbReference>
<organism evidence="1 2">
    <name type="scientific">Araneus ventricosus</name>
    <name type="common">Orbweaver spider</name>
    <name type="synonym">Epeira ventricosa</name>
    <dbReference type="NCBI Taxonomy" id="182803"/>
    <lineage>
        <taxon>Eukaryota</taxon>
        <taxon>Metazoa</taxon>
        <taxon>Ecdysozoa</taxon>
        <taxon>Arthropoda</taxon>
        <taxon>Chelicerata</taxon>
        <taxon>Arachnida</taxon>
        <taxon>Araneae</taxon>
        <taxon>Araneomorphae</taxon>
        <taxon>Entelegynae</taxon>
        <taxon>Araneoidea</taxon>
        <taxon>Araneidae</taxon>
        <taxon>Araneus</taxon>
    </lineage>
</organism>
<sequence length="132" mass="15199">MFSGAAKWKLCRRFVTTAVNFGAADYVDLIDWQASYVTSPPVPREISSHELLKMIQNDVQMDGWVFIKFPSHTPQVVERTLKCITEASRKIVGPQNRGGFIRATPESRKHTSKFEYKKITNNRAFAIYMIER</sequence>
<dbReference type="EMBL" id="BGPR01011369">
    <property type="protein sequence ID" value="GBN50969.1"/>
    <property type="molecule type" value="Genomic_DNA"/>
</dbReference>
<dbReference type="AlphaFoldDB" id="A0A4Y2PIN2"/>
<proteinExistence type="predicted"/>
<evidence type="ECO:0000313" key="1">
    <source>
        <dbReference type="EMBL" id="GBN50969.1"/>
    </source>
</evidence>
<dbReference type="OrthoDB" id="8038552at2759"/>
<accession>A0A4Y2PIN2</accession>
<evidence type="ECO:0000313" key="2">
    <source>
        <dbReference type="Proteomes" id="UP000499080"/>
    </source>
</evidence>
<gene>
    <name evidence="1" type="ORF">AVEN_190095_1</name>
</gene>
<name>A0A4Y2PIN2_ARAVE</name>
<dbReference type="Proteomes" id="UP000499080">
    <property type="component" value="Unassembled WGS sequence"/>
</dbReference>
<comment type="caution">
    <text evidence="1">The sequence shown here is derived from an EMBL/GenBank/DDBJ whole genome shotgun (WGS) entry which is preliminary data.</text>
</comment>